<dbReference type="GO" id="GO:0006276">
    <property type="term" value="P:plasmid maintenance"/>
    <property type="evidence" value="ECO:0007669"/>
    <property type="project" value="UniProtKB-KW"/>
</dbReference>
<feature type="region of interest" description="Disordered" evidence="5">
    <location>
        <begin position="1"/>
        <end position="26"/>
    </location>
</feature>
<geneLocation type="plasmid" evidence="7">
    <name>psoe3</name>
</geneLocation>
<dbReference type="Pfam" id="PF02387">
    <property type="entry name" value="IncFII_repA"/>
    <property type="match status" value="1"/>
</dbReference>
<feature type="compositionally biased region" description="Basic residues" evidence="5">
    <location>
        <begin position="16"/>
        <end position="26"/>
    </location>
</feature>
<keyword evidence="3" id="KW-0615">Plasmid copy control</keyword>
<feature type="compositionally biased region" description="Low complexity" evidence="5">
    <location>
        <begin position="1"/>
        <end position="13"/>
    </location>
</feature>
<organism evidence="6 7">
    <name type="scientific">Candidatus Pantoea edessiphila</name>
    <dbReference type="NCBI Taxonomy" id="2044610"/>
    <lineage>
        <taxon>Bacteria</taxon>
        <taxon>Pseudomonadati</taxon>
        <taxon>Pseudomonadota</taxon>
        <taxon>Gammaproteobacteria</taxon>
        <taxon>Enterobacterales</taxon>
        <taxon>Erwiniaceae</taxon>
        <taxon>Pantoea</taxon>
    </lineage>
</organism>
<sequence length="312" mass="37339">MNNKIINNINQNPQKKDKRHRGNHSVKCKCPKPEWFAPEHYKSLPGEFGHAMRKLVMKDKQSGKLCLRRRVSRDPYFIKLRKVAGRTRDFRPERKFLVDAIFPLLIQRADIGSWIVTTNITKLANELSPKNENQDIIPETRVSPSRLSRLFPEMMKYGLCDLPNLEWDPVQEYWIPRHIILTERFWKLCGANIDKLLYQRNKRLEAESEGILEPGNYLSLRTARKRWYEKMRLATIKHRREKATSEKRRRRLSKLPIDQRRYTMASWIIHNYPNYILLNMDPESFDRLVWQHLNRLRLGLKLEPGPDNKYIN</sequence>
<keyword evidence="7" id="KW-1185">Reference proteome</keyword>
<evidence type="ECO:0000313" key="7">
    <source>
        <dbReference type="Proteomes" id="UP000296144"/>
    </source>
</evidence>
<keyword evidence="4" id="KW-0235">DNA replication</keyword>
<proteinExistence type="inferred from homology"/>
<dbReference type="NCBIfam" id="NF040977">
    <property type="entry name" value="RepA_IncFII_LM"/>
    <property type="match status" value="1"/>
</dbReference>
<keyword evidence="6" id="KW-0614">Plasmid</keyword>
<comment type="similarity">
    <text evidence="2">Belongs to the IncFII RepA family.</text>
</comment>
<evidence type="ECO:0000313" key="6">
    <source>
        <dbReference type="EMBL" id="PPI86254.1"/>
    </source>
</evidence>
<dbReference type="InterPro" id="IPR003446">
    <property type="entry name" value="Plasmid_replication_init_RepA"/>
</dbReference>
<protein>
    <submittedName>
        <fullName evidence="6">Replication initiation protein</fullName>
    </submittedName>
</protein>
<accession>A0A2P5SV88</accession>
<comment type="caution">
    <text evidence="6">The sequence shown here is derived from an EMBL/GenBank/DDBJ whole genome shotgun (WGS) entry which is preliminary data.</text>
</comment>
<dbReference type="OrthoDB" id="6481003at2"/>
<reference evidence="6 7" key="1">
    <citation type="journal article" date="2018" name="Genome Biol. Evol.">
        <title>Cladogenesis and Genomic Streamlining in Extracellular Endosymbionts of Tropical Stink Bugs.</title>
        <authorList>
            <person name="Otero-Bravo A."/>
            <person name="Goffredi S."/>
            <person name="Sabree Z.L."/>
        </authorList>
    </citation>
    <scope>NUCLEOTIDE SEQUENCE [LARGE SCALE GENOMIC DNA]</scope>
    <source>
        <strain evidence="6 7">SoEL</strain>
        <plasmid evidence="7">psoe3</plasmid>
    </source>
</reference>
<evidence type="ECO:0000256" key="2">
    <source>
        <dbReference type="ARBA" id="ARBA00008256"/>
    </source>
</evidence>
<dbReference type="EMBL" id="PDKU01000011">
    <property type="protein sequence ID" value="PPI86254.1"/>
    <property type="molecule type" value="Genomic_DNA"/>
</dbReference>
<dbReference type="Proteomes" id="UP000296144">
    <property type="component" value="Plasmid pSOE3"/>
</dbReference>
<evidence type="ECO:0000256" key="3">
    <source>
        <dbReference type="ARBA" id="ARBA00022689"/>
    </source>
</evidence>
<evidence type="ECO:0000256" key="4">
    <source>
        <dbReference type="ARBA" id="ARBA00022705"/>
    </source>
</evidence>
<comment type="function">
    <text evidence="1">This protein is essential for plasmid replication; it is involved in copy control functions.</text>
</comment>
<name>A0A2P5SV88_9GAMM</name>
<dbReference type="GO" id="GO:0006260">
    <property type="term" value="P:DNA replication"/>
    <property type="evidence" value="ECO:0007669"/>
    <property type="project" value="UniProtKB-KW"/>
</dbReference>
<evidence type="ECO:0000256" key="5">
    <source>
        <dbReference type="SAM" id="MobiDB-lite"/>
    </source>
</evidence>
<dbReference type="AlphaFoldDB" id="A0A2P5SV88"/>
<gene>
    <name evidence="6" type="ORF">CRV10_03680</name>
</gene>
<evidence type="ECO:0000256" key="1">
    <source>
        <dbReference type="ARBA" id="ARBA00002740"/>
    </source>
</evidence>
<dbReference type="RefSeq" id="WP_136129800.1">
    <property type="nucleotide sequence ID" value="NZ_CM009567.1"/>
</dbReference>